<dbReference type="GO" id="GO:0047196">
    <property type="term" value="F:long-chain-alcohol O-fatty-acyltransferase activity"/>
    <property type="evidence" value="ECO:0007669"/>
    <property type="project" value="UniProtKB-EC"/>
</dbReference>
<evidence type="ECO:0000256" key="10">
    <source>
        <dbReference type="ARBA" id="ARBA00048109"/>
    </source>
</evidence>
<accession>A0A7J6GNS0</accession>
<evidence type="ECO:0000256" key="9">
    <source>
        <dbReference type="ARBA" id="ARBA00047604"/>
    </source>
</evidence>
<evidence type="ECO:0000256" key="6">
    <source>
        <dbReference type="ARBA" id="ARBA00022824"/>
    </source>
</evidence>
<comment type="caution">
    <text evidence="14">The sequence shown here is derived from an EMBL/GenBank/DDBJ whole genome shotgun (WGS) entry which is preliminary data.</text>
</comment>
<dbReference type="EMBL" id="JAATIP010000047">
    <property type="protein sequence ID" value="KAF4384566.1"/>
    <property type="molecule type" value="Genomic_DNA"/>
</dbReference>
<evidence type="ECO:0000256" key="4">
    <source>
        <dbReference type="ARBA" id="ARBA00005189"/>
    </source>
</evidence>
<comment type="catalytic activity">
    <reaction evidence="10">
        <text>an acyl-CoA + a 1,2-diacyl-sn-glycerol = a triacyl-sn-glycerol + CoA</text>
        <dbReference type="Rhea" id="RHEA:10868"/>
        <dbReference type="ChEBI" id="CHEBI:17815"/>
        <dbReference type="ChEBI" id="CHEBI:57287"/>
        <dbReference type="ChEBI" id="CHEBI:58342"/>
        <dbReference type="ChEBI" id="CHEBI:64615"/>
        <dbReference type="EC" id="2.3.1.20"/>
    </reaction>
</comment>
<keyword evidence="6" id="KW-0256">Endoplasmic reticulum</keyword>
<name>A0A7J6GNS0_CANSA</name>
<evidence type="ECO:0000256" key="2">
    <source>
        <dbReference type="ARBA" id="ARBA00004586"/>
    </source>
</evidence>
<dbReference type="InterPro" id="IPR004255">
    <property type="entry name" value="O-acyltransferase_WSD1_N"/>
</dbReference>
<comment type="pathway">
    <text evidence="4">Lipid metabolism.</text>
</comment>
<dbReference type="GO" id="GO:0004144">
    <property type="term" value="F:diacylglycerol O-acyltransferase activity"/>
    <property type="evidence" value="ECO:0007669"/>
    <property type="project" value="UniProtKB-EC"/>
</dbReference>
<dbReference type="SUPFAM" id="SSF52777">
    <property type="entry name" value="CoA-dependent acyltransferases"/>
    <property type="match status" value="1"/>
</dbReference>
<evidence type="ECO:0008006" key="16">
    <source>
        <dbReference type="Google" id="ProtNLM"/>
    </source>
</evidence>
<dbReference type="GO" id="GO:0005886">
    <property type="term" value="C:plasma membrane"/>
    <property type="evidence" value="ECO:0007669"/>
    <property type="project" value="UniProtKB-SubCell"/>
</dbReference>
<evidence type="ECO:0000256" key="5">
    <source>
        <dbReference type="ARBA" id="ARBA00022679"/>
    </source>
</evidence>
<feature type="domain" description="O-acyltransferase WSD1-like N-terminal" evidence="12">
    <location>
        <begin position="121"/>
        <end position="329"/>
    </location>
</feature>
<evidence type="ECO:0000256" key="7">
    <source>
        <dbReference type="ARBA" id="ARBA00023315"/>
    </source>
</evidence>
<evidence type="ECO:0000256" key="1">
    <source>
        <dbReference type="ARBA" id="ARBA00004162"/>
    </source>
</evidence>
<evidence type="ECO:0000313" key="14">
    <source>
        <dbReference type="EMBL" id="KAF4384566.1"/>
    </source>
</evidence>
<proteinExistence type="inferred from homology"/>
<evidence type="ECO:0000313" key="15">
    <source>
        <dbReference type="Proteomes" id="UP000525078"/>
    </source>
</evidence>
<feature type="domain" description="O-acyltransferase WSD1 C-terminal" evidence="13">
    <location>
        <begin position="421"/>
        <end position="506"/>
    </location>
</feature>
<reference evidence="14 15" key="1">
    <citation type="journal article" date="2020" name="bioRxiv">
        <title>Sequence and annotation of 42 cannabis genomes reveals extensive copy number variation in cannabinoid synthesis and pathogen resistance genes.</title>
        <authorList>
            <person name="Mckernan K.J."/>
            <person name="Helbert Y."/>
            <person name="Kane L.T."/>
            <person name="Ebling H."/>
            <person name="Zhang L."/>
            <person name="Liu B."/>
            <person name="Eaton Z."/>
            <person name="Mclaughlin S."/>
            <person name="Kingan S."/>
            <person name="Baybayan P."/>
            <person name="Concepcion G."/>
            <person name="Jordan M."/>
            <person name="Riva A."/>
            <person name="Barbazuk W."/>
            <person name="Harkins T."/>
        </authorList>
    </citation>
    <scope>NUCLEOTIDE SEQUENCE [LARGE SCALE GENOMIC DNA]</scope>
    <source>
        <strain evidence="15">cv. Jamaican Lion 4</strain>
        <tissue evidence="14">Leaf</tissue>
    </source>
</reference>
<keyword evidence="7" id="KW-0012">Acyltransferase</keyword>
<dbReference type="Pfam" id="PF03007">
    <property type="entry name" value="WS_DGAT_cat"/>
    <property type="match status" value="1"/>
</dbReference>
<comment type="similarity">
    <text evidence="8">In the N-terminal section; belongs to the long-chain O-acyltransferase family.</text>
</comment>
<organism evidence="14 15">
    <name type="scientific">Cannabis sativa</name>
    <name type="common">Hemp</name>
    <name type="synonym">Marijuana</name>
    <dbReference type="NCBI Taxonomy" id="3483"/>
    <lineage>
        <taxon>Eukaryota</taxon>
        <taxon>Viridiplantae</taxon>
        <taxon>Streptophyta</taxon>
        <taxon>Embryophyta</taxon>
        <taxon>Tracheophyta</taxon>
        <taxon>Spermatophyta</taxon>
        <taxon>Magnoliopsida</taxon>
        <taxon>eudicotyledons</taxon>
        <taxon>Gunneridae</taxon>
        <taxon>Pentapetalae</taxon>
        <taxon>rosids</taxon>
        <taxon>fabids</taxon>
        <taxon>Rosales</taxon>
        <taxon>Cannabaceae</taxon>
        <taxon>Cannabis</taxon>
    </lineage>
</organism>
<comment type="subcellular location">
    <subcellularLocation>
        <location evidence="1">Cell membrane</location>
        <topology evidence="1">Single-pass membrane protein</topology>
    </subcellularLocation>
    <subcellularLocation>
        <location evidence="2">Endoplasmic reticulum membrane</location>
    </subcellularLocation>
</comment>
<dbReference type="InterPro" id="IPR009721">
    <property type="entry name" value="O-acyltransferase_WSD1_C"/>
</dbReference>
<feature type="region of interest" description="Disordered" evidence="11">
    <location>
        <begin position="1"/>
        <end position="22"/>
    </location>
</feature>
<evidence type="ECO:0000256" key="11">
    <source>
        <dbReference type="SAM" id="MobiDB-lite"/>
    </source>
</evidence>
<protein>
    <recommendedName>
        <fullName evidence="16">Diacylglycerol O-acyltransferase</fullName>
    </recommendedName>
</protein>
<dbReference type="PANTHER" id="PTHR31650:SF74">
    <property type="entry name" value="O-ACYLTRANSFERASE WSD1-LIKE"/>
    <property type="match status" value="1"/>
</dbReference>
<dbReference type="Proteomes" id="UP000525078">
    <property type="component" value="Unassembled WGS sequence"/>
</dbReference>
<keyword evidence="5" id="KW-0808">Transferase</keyword>
<dbReference type="UniPathway" id="UPA00282"/>
<evidence type="ECO:0000259" key="12">
    <source>
        <dbReference type="Pfam" id="PF03007"/>
    </source>
</evidence>
<dbReference type="GO" id="GO:0019432">
    <property type="term" value="P:triglyceride biosynthetic process"/>
    <property type="evidence" value="ECO:0007669"/>
    <property type="project" value="UniProtKB-UniPathway"/>
</dbReference>
<dbReference type="InterPro" id="IPR045034">
    <property type="entry name" value="O-acyltransferase_WSD1-like"/>
</dbReference>
<comment type="pathway">
    <text evidence="3">Glycerolipid metabolism; triacylglycerol biosynthesis.</text>
</comment>
<dbReference type="Pfam" id="PF06974">
    <property type="entry name" value="WS_DGAT_C"/>
    <property type="match status" value="1"/>
</dbReference>
<gene>
    <name evidence="14" type="ORF">F8388_003873</name>
</gene>
<sequence length="517" mass="58487">MKSSNYTMESEHENGTLIRSRNQVLKPIQTTNILKRRGNDDDNIKMKSTFLAEQDMMSMMAEKDEPVSPAGRFFNEQNFTVHILAILGCKTKIFPDVFKQGLLHTLLKHPRFSSLMVNEGGNLKWVRTNVDIDKHVIIADMGDDDGVLAEKFVEDYIYDLTKTSLDKSKPLWEVHIINQKTKEAEGGLFVFKIHHSMGDGMSLVSLLLACTRPITDPDTVPTLPIPKHKQNHNHHNQDSCNNKSSGGFITSSLRWSMGVLWLLQLFWNTLVDIFLFLATGFFLRDSQTPIRAPPFGLSSSPRRIIFRSFSLDDFKLVKNATYSTINDVALGVTQAGLSRYLNRRYDEGDSSRGTVNNLPNNIRLRSVLVVNIRPSPGIQDLADMMEKNGEAEWGNKLGYVLIPLTIDLKEDPLDYIRQRMAIFFHKIVSGATMAFSNIVGPTQEIGLYGHNLAFLAATSYGQPHELMVNFQSYMKKITIVLTVDEERIPDPHQLCNDIEDSLKLIKDTIIERGLSVK</sequence>
<evidence type="ECO:0000256" key="8">
    <source>
        <dbReference type="ARBA" id="ARBA00024360"/>
    </source>
</evidence>
<comment type="catalytic activity">
    <reaction evidence="9">
        <text>a long chain fatty alcohol + a fatty acyl-CoA = a long-chain alcohol wax ester + CoA</text>
        <dbReference type="Rhea" id="RHEA:38443"/>
        <dbReference type="ChEBI" id="CHEBI:17135"/>
        <dbReference type="ChEBI" id="CHEBI:57287"/>
        <dbReference type="ChEBI" id="CHEBI:77636"/>
        <dbReference type="ChEBI" id="CHEBI:235323"/>
        <dbReference type="EC" id="2.3.1.75"/>
    </reaction>
</comment>
<dbReference type="GO" id="GO:0005789">
    <property type="term" value="C:endoplasmic reticulum membrane"/>
    <property type="evidence" value="ECO:0007669"/>
    <property type="project" value="UniProtKB-SubCell"/>
</dbReference>
<dbReference type="PANTHER" id="PTHR31650">
    <property type="entry name" value="O-ACYLTRANSFERASE (WSD1-LIKE) FAMILY PROTEIN"/>
    <property type="match status" value="1"/>
</dbReference>
<evidence type="ECO:0000256" key="3">
    <source>
        <dbReference type="ARBA" id="ARBA00004771"/>
    </source>
</evidence>
<dbReference type="AlphaFoldDB" id="A0A7J6GNS0"/>
<evidence type="ECO:0000259" key="13">
    <source>
        <dbReference type="Pfam" id="PF06974"/>
    </source>
</evidence>